<dbReference type="InterPro" id="IPR001431">
    <property type="entry name" value="Pept_M16_Zn_BS"/>
</dbReference>
<dbReference type="PANTHER" id="PTHR11851:SF49">
    <property type="entry name" value="MITOCHONDRIAL-PROCESSING PEPTIDASE SUBUNIT ALPHA"/>
    <property type="match status" value="1"/>
</dbReference>
<proteinExistence type="inferred from homology"/>
<dbReference type="Proteomes" id="UP000178880">
    <property type="component" value="Unassembled WGS sequence"/>
</dbReference>
<evidence type="ECO:0008006" key="7">
    <source>
        <dbReference type="Google" id="ProtNLM"/>
    </source>
</evidence>
<comment type="similarity">
    <text evidence="1 2">Belongs to the peptidase M16 family.</text>
</comment>
<dbReference type="STRING" id="1798650.A2945_01640"/>
<name>A0A1G2CFX6_9BACT</name>
<feature type="domain" description="Peptidase M16 N-terminal" evidence="3">
    <location>
        <begin position="23"/>
        <end position="154"/>
    </location>
</feature>
<comment type="caution">
    <text evidence="5">The sequence shown here is derived from an EMBL/GenBank/DDBJ whole genome shotgun (WGS) entry which is preliminary data.</text>
</comment>
<dbReference type="EMBL" id="MHLA01000003">
    <property type="protein sequence ID" value="OGZ00303.1"/>
    <property type="molecule type" value="Genomic_DNA"/>
</dbReference>
<dbReference type="GO" id="GO:0006508">
    <property type="term" value="P:proteolysis"/>
    <property type="evidence" value="ECO:0007669"/>
    <property type="project" value="InterPro"/>
</dbReference>
<organism evidence="5 6">
    <name type="scientific">Candidatus Liptonbacteria bacterium RIFCSPLOWO2_01_FULL_52_25</name>
    <dbReference type="NCBI Taxonomy" id="1798650"/>
    <lineage>
        <taxon>Bacteria</taxon>
        <taxon>Candidatus Liptoniibacteriota</taxon>
    </lineage>
</organism>
<dbReference type="PROSITE" id="PS00143">
    <property type="entry name" value="INSULINASE"/>
    <property type="match status" value="1"/>
</dbReference>
<accession>A0A1G2CFX6</accession>
<dbReference type="GO" id="GO:0004222">
    <property type="term" value="F:metalloendopeptidase activity"/>
    <property type="evidence" value="ECO:0007669"/>
    <property type="project" value="InterPro"/>
</dbReference>
<evidence type="ECO:0000259" key="3">
    <source>
        <dbReference type="Pfam" id="PF00675"/>
    </source>
</evidence>
<dbReference type="SUPFAM" id="SSF63411">
    <property type="entry name" value="LuxS/MPP-like metallohydrolase"/>
    <property type="match status" value="2"/>
</dbReference>
<evidence type="ECO:0000256" key="1">
    <source>
        <dbReference type="ARBA" id="ARBA00007261"/>
    </source>
</evidence>
<sequence>MKCQKLTLKNGLRILLVPQESLAASVLVLVEAGSEYETKRINGLSHFLEHMMFKGTVNRPRVGMIAEELAGLGAQSNAFTAQEYTGYWAKVESRKISKIVDIVCDLYLNPIFNPEEIEKERGVVIEELNMREDNPTIHIHDIFPELLYGDQPAGFNVGGTKEVIRALTREDFLKYRGAHYVASRTIVVVAGKFDRAKTLRQIKDHFGLVKRGVRVVKQKTKERQAKPNILLHFKESDQSHLVLGARAFTVFDKRRVPLQVLADVLGGGMSSRLFKKVREELGAAYYVNSSSDLYLDHGYLAISAGVEHGKIEVVLRVIMEELRRLARELVPEKELQKSKDHLVGNLILDLETADELAGFYGGQEVLTKRIVEPKELVLKVQKVTAEEVRAVARGIFKDKKLNLAIIGPHKNRVTFEKILSL</sequence>
<dbReference type="Gene3D" id="3.30.830.10">
    <property type="entry name" value="Metalloenzyme, LuxS/M16 peptidase-like"/>
    <property type="match status" value="2"/>
</dbReference>
<dbReference type="AlphaFoldDB" id="A0A1G2CFX6"/>
<evidence type="ECO:0000259" key="4">
    <source>
        <dbReference type="Pfam" id="PF05193"/>
    </source>
</evidence>
<evidence type="ECO:0000313" key="6">
    <source>
        <dbReference type="Proteomes" id="UP000178880"/>
    </source>
</evidence>
<dbReference type="Pfam" id="PF05193">
    <property type="entry name" value="Peptidase_M16_C"/>
    <property type="match status" value="1"/>
</dbReference>
<dbReference type="InterPro" id="IPR011249">
    <property type="entry name" value="Metalloenz_LuxS/M16"/>
</dbReference>
<gene>
    <name evidence="5" type="ORF">A2945_01640</name>
</gene>
<dbReference type="InterPro" id="IPR007863">
    <property type="entry name" value="Peptidase_M16_C"/>
</dbReference>
<feature type="domain" description="Peptidase M16 C-terminal" evidence="4">
    <location>
        <begin position="167"/>
        <end position="340"/>
    </location>
</feature>
<dbReference type="InterPro" id="IPR050361">
    <property type="entry name" value="MPP/UQCRC_Complex"/>
</dbReference>
<evidence type="ECO:0000256" key="2">
    <source>
        <dbReference type="RuleBase" id="RU004447"/>
    </source>
</evidence>
<dbReference type="GO" id="GO:0046872">
    <property type="term" value="F:metal ion binding"/>
    <property type="evidence" value="ECO:0007669"/>
    <property type="project" value="InterPro"/>
</dbReference>
<dbReference type="Pfam" id="PF00675">
    <property type="entry name" value="Peptidase_M16"/>
    <property type="match status" value="1"/>
</dbReference>
<reference evidence="5 6" key="1">
    <citation type="journal article" date="2016" name="Nat. Commun.">
        <title>Thousands of microbial genomes shed light on interconnected biogeochemical processes in an aquifer system.</title>
        <authorList>
            <person name="Anantharaman K."/>
            <person name="Brown C.T."/>
            <person name="Hug L.A."/>
            <person name="Sharon I."/>
            <person name="Castelle C.J."/>
            <person name="Probst A.J."/>
            <person name="Thomas B.C."/>
            <person name="Singh A."/>
            <person name="Wilkins M.J."/>
            <person name="Karaoz U."/>
            <person name="Brodie E.L."/>
            <person name="Williams K.H."/>
            <person name="Hubbard S.S."/>
            <person name="Banfield J.F."/>
        </authorList>
    </citation>
    <scope>NUCLEOTIDE SEQUENCE [LARGE SCALE GENOMIC DNA]</scope>
</reference>
<protein>
    <recommendedName>
        <fullName evidence="7">Peptidase M16</fullName>
    </recommendedName>
</protein>
<evidence type="ECO:0000313" key="5">
    <source>
        <dbReference type="EMBL" id="OGZ00303.1"/>
    </source>
</evidence>
<dbReference type="PANTHER" id="PTHR11851">
    <property type="entry name" value="METALLOPROTEASE"/>
    <property type="match status" value="1"/>
</dbReference>
<dbReference type="InterPro" id="IPR011765">
    <property type="entry name" value="Pept_M16_N"/>
</dbReference>